<dbReference type="Pfam" id="PF02627">
    <property type="entry name" value="CMD"/>
    <property type="match status" value="1"/>
</dbReference>
<dbReference type="GO" id="GO:0051920">
    <property type="term" value="F:peroxiredoxin activity"/>
    <property type="evidence" value="ECO:0007669"/>
    <property type="project" value="InterPro"/>
</dbReference>
<dbReference type="PANTHER" id="PTHR35446:SF3">
    <property type="entry name" value="CMD DOMAIN-CONTAINING PROTEIN"/>
    <property type="match status" value="1"/>
</dbReference>
<evidence type="ECO:0000313" key="3">
    <source>
        <dbReference type="Proteomes" id="UP000516428"/>
    </source>
</evidence>
<evidence type="ECO:0000313" key="2">
    <source>
        <dbReference type="EMBL" id="QNS08153.1"/>
    </source>
</evidence>
<keyword evidence="3" id="KW-1185">Reference proteome</keyword>
<dbReference type="Proteomes" id="UP000516428">
    <property type="component" value="Chromosome"/>
</dbReference>
<dbReference type="KEGG" id="sxn:IAG42_34085"/>
<dbReference type="InterPro" id="IPR003779">
    <property type="entry name" value="CMD-like"/>
</dbReference>
<gene>
    <name evidence="2" type="ORF">IAG42_34085</name>
</gene>
<accession>A0A7H1BHE8</accession>
<dbReference type="EMBL" id="CP061281">
    <property type="protein sequence ID" value="QNS08153.1"/>
    <property type="molecule type" value="Genomic_DNA"/>
</dbReference>
<protein>
    <submittedName>
        <fullName evidence="2">Carboxymuconolactone decarboxylase family protein</fullName>
    </submittedName>
</protein>
<dbReference type="InterPro" id="IPR029032">
    <property type="entry name" value="AhpD-like"/>
</dbReference>
<name>A0A7H1BHE8_9ACTN</name>
<reference evidence="2 3" key="1">
    <citation type="submission" date="2020-09" db="EMBL/GenBank/DDBJ databases">
        <title>A novel species.</title>
        <authorList>
            <person name="Gao J."/>
        </authorList>
    </citation>
    <scope>NUCLEOTIDE SEQUENCE [LARGE SCALE GENOMIC DNA]</scope>
    <source>
        <strain evidence="2 3">CRXT-Y-14</strain>
    </source>
</reference>
<dbReference type="SUPFAM" id="SSF69118">
    <property type="entry name" value="AhpD-like"/>
    <property type="match status" value="1"/>
</dbReference>
<dbReference type="AlphaFoldDB" id="A0A7H1BHE8"/>
<proteinExistence type="predicted"/>
<dbReference type="Gene3D" id="1.20.1290.10">
    <property type="entry name" value="AhpD-like"/>
    <property type="match status" value="1"/>
</dbReference>
<feature type="domain" description="Carboxymuconolactone decarboxylase-like" evidence="1">
    <location>
        <begin position="36"/>
        <end position="115"/>
    </location>
</feature>
<sequence length="173" mass="18796">MPRMPQLTDDPSGLLDQTRRQLGRVPNLYATLANSPAALAGYLALRDHLGRGVLSARLREQLALLVAQENHCTYCVSAHTLRGRKLGLSDEELLRTREGADDGDAHADAVLRIAREVVRTGGRVEDAVLDGAREHGVSDAELGEIVAHVALNTLSNHFNHLARPELDFPEVSA</sequence>
<dbReference type="PANTHER" id="PTHR35446">
    <property type="entry name" value="SI:CH211-175M2.5"/>
    <property type="match status" value="1"/>
</dbReference>
<organism evidence="2 3">
    <name type="scientific">Streptomyces xanthii</name>
    <dbReference type="NCBI Taxonomy" id="2768069"/>
    <lineage>
        <taxon>Bacteria</taxon>
        <taxon>Bacillati</taxon>
        <taxon>Actinomycetota</taxon>
        <taxon>Actinomycetes</taxon>
        <taxon>Kitasatosporales</taxon>
        <taxon>Streptomycetaceae</taxon>
        <taxon>Streptomyces</taxon>
    </lineage>
</organism>
<dbReference type="NCBIfam" id="TIGR00778">
    <property type="entry name" value="ahpD_dom"/>
    <property type="match status" value="1"/>
</dbReference>
<evidence type="ECO:0000259" key="1">
    <source>
        <dbReference type="Pfam" id="PF02627"/>
    </source>
</evidence>
<dbReference type="InterPro" id="IPR004675">
    <property type="entry name" value="AhpD_core"/>
</dbReference>